<proteinExistence type="predicted"/>
<reference evidence="1" key="1">
    <citation type="journal article" date="2018" name="PLoS Negl. Trop. Dis.">
        <title>An insight into the salivary gland and fat body transcriptome of Panstrongylus lignarius (Hemiptera: Heteroptera), the main vector of Chagas disease in Peru.</title>
        <authorList>
            <person name="Nevoa J.C."/>
            <person name="Mendes M.T."/>
            <person name="da Silva M.V."/>
            <person name="Soares S.C."/>
            <person name="Oliveira C.J.F."/>
            <person name="Ribeiro J.M.C."/>
        </authorList>
    </citation>
    <scope>NUCLEOTIDE SEQUENCE</scope>
</reference>
<protein>
    <submittedName>
        <fullName evidence="1">Uncharacterized protein</fullName>
    </submittedName>
</protein>
<dbReference type="AlphaFoldDB" id="A0A224Y2A2"/>
<organism evidence="1">
    <name type="scientific">Panstrongylus lignarius</name>
    <dbReference type="NCBI Taxonomy" id="156445"/>
    <lineage>
        <taxon>Eukaryota</taxon>
        <taxon>Metazoa</taxon>
        <taxon>Ecdysozoa</taxon>
        <taxon>Arthropoda</taxon>
        <taxon>Hexapoda</taxon>
        <taxon>Insecta</taxon>
        <taxon>Pterygota</taxon>
        <taxon>Neoptera</taxon>
        <taxon>Paraneoptera</taxon>
        <taxon>Hemiptera</taxon>
        <taxon>Heteroptera</taxon>
        <taxon>Panheteroptera</taxon>
        <taxon>Cimicomorpha</taxon>
        <taxon>Reduviidae</taxon>
        <taxon>Triatominae</taxon>
        <taxon>Panstrongylus</taxon>
    </lineage>
</organism>
<name>A0A224Y2A2_9HEMI</name>
<dbReference type="EMBL" id="GFTR01001226">
    <property type="protein sequence ID" value="JAW15200.1"/>
    <property type="molecule type" value="Transcribed_RNA"/>
</dbReference>
<accession>A0A224Y2A2</accession>
<sequence length="89" mass="10166">MFAVAQCTGSWSVCWFPAVLGEVIAGTFHTFGLVLAITLRVPILLATLTLDYKVLLMRFFNIDSCIAQCFNVEYVFVIQPRFQINKEEW</sequence>
<evidence type="ECO:0000313" key="1">
    <source>
        <dbReference type="EMBL" id="JAW15200.1"/>
    </source>
</evidence>